<dbReference type="Pfam" id="PF13668">
    <property type="entry name" value="Ferritin_2"/>
    <property type="match status" value="1"/>
</dbReference>
<proteinExistence type="predicted"/>
<evidence type="ECO:0000313" key="2">
    <source>
        <dbReference type="EMBL" id="KAL2069402.1"/>
    </source>
</evidence>
<evidence type="ECO:0000256" key="1">
    <source>
        <dbReference type="SAM" id="SignalP"/>
    </source>
</evidence>
<keyword evidence="1" id="KW-0732">Signal</keyword>
<name>A0ABR4CI60_9HELO</name>
<comment type="caution">
    <text evidence="2">The sequence shown here is derived from an EMBL/GenBank/DDBJ whole genome shotgun (WGS) entry which is preliminary data.</text>
</comment>
<feature type="signal peptide" evidence="1">
    <location>
        <begin position="1"/>
        <end position="18"/>
    </location>
</feature>
<organism evidence="2 3">
    <name type="scientific">Oculimacula yallundae</name>
    <dbReference type="NCBI Taxonomy" id="86028"/>
    <lineage>
        <taxon>Eukaryota</taxon>
        <taxon>Fungi</taxon>
        <taxon>Dikarya</taxon>
        <taxon>Ascomycota</taxon>
        <taxon>Pezizomycotina</taxon>
        <taxon>Leotiomycetes</taxon>
        <taxon>Helotiales</taxon>
        <taxon>Ploettnerulaceae</taxon>
        <taxon>Oculimacula</taxon>
    </lineage>
</organism>
<protein>
    <recommendedName>
        <fullName evidence="4">Sexual development protein</fullName>
    </recommendedName>
</protein>
<accession>A0ABR4CI60</accession>
<reference evidence="2 3" key="1">
    <citation type="journal article" date="2024" name="Commun. Biol.">
        <title>Comparative genomic analysis of thermophilic fungi reveals convergent evolutionary adaptations and gene losses.</title>
        <authorList>
            <person name="Steindorff A.S."/>
            <person name="Aguilar-Pontes M.V."/>
            <person name="Robinson A.J."/>
            <person name="Andreopoulos B."/>
            <person name="LaButti K."/>
            <person name="Kuo A."/>
            <person name="Mondo S."/>
            <person name="Riley R."/>
            <person name="Otillar R."/>
            <person name="Haridas S."/>
            <person name="Lipzen A."/>
            <person name="Grimwood J."/>
            <person name="Schmutz J."/>
            <person name="Clum A."/>
            <person name="Reid I.D."/>
            <person name="Moisan M.C."/>
            <person name="Butler G."/>
            <person name="Nguyen T.T.M."/>
            <person name="Dewar K."/>
            <person name="Conant G."/>
            <person name="Drula E."/>
            <person name="Henrissat B."/>
            <person name="Hansel C."/>
            <person name="Singer S."/>
            <person name="Hutchinson M.I."/>
            <person name="de Vries R.P."/>
            <person name="Natvig D.O."/>
            <person name="Powell A.J."/>
            <person name="Tsang A."/>
            <person name="Grigoriev I.V."/>
        </authorList>
    </citation>
    <scope>NUCLEOTIDE SEQUENCE [LARGE SCALE GENOMIC DNA]</scope>
    <source>
        <strain evidence="2 3">CBS 494.80</strain>
    </source>
</reference>
<sequence>MHFSRVVLASTAASVAAAAPFSFPLANGFPNLNATAMQEVFKLAGGTLPNGALPSSLKAPGIQALQLIAANELFEVAYFSELVHNITTGVPGYKCGQKALDSLQAVVAQEQVHVLAANGVLANAKAETIQPCKYSFPVSNFDDAIALAETFTEVVLGVLPVAQGLFAADGGDEVGLVPIVGSIIGQEGEQVGYYRSIQNKVASSSPLLTGGAPQFAYTAISQFIVRGSCPNIQAIGLTAFPALTVLSIPEAKNSTQEFSIDGDNVFEGANSIAYISGQNLPVVVPISDVKIEGGKTTFCAEFPYDAGFARGLTLGALVKGSGSFNSSSAVAAATVNGPALIEID</sequence>
<evidence type="ECO:0000313" key="3">
    <source>
        <dbReference type="Proteomes" id="UP001595075"/>
    </source>
</evidence>
<dbReference type="EMBL" id="JAZHXI010000007">
    <property type="protein sequence ID" value="KAL2069402.1"/>
    <property type="molecule type" value="Genomic_DNA"/>
</dbReference>
<feature type="chain" id="PRO_5047325956" description="Sexual development protein" evidence="1">
    <location>
        <begin position="19"/>
        <end position="344"/>
    </location>
</feature>
<dbReference type="Proteomes" id="UP001595075">
    <property type="component" value="Unassembled WGS sequence"/>
</dbReference>
<gene>
    <name evidence="2" type="ORF">VTL71DRAFT_14081</name>
</gene>
<keyword evidence="3" id="KW-1185">Reference proteome</keyword>
<evidence type="ECO:0008006" key="4">
    <source>
        <dbReference type="Google" id="ProtNLM"/>
    </source>
</evidence>